<evidence type="ECO:0000313" key="4">
    <source>
        <dbReference type="Proteomes" id="UP000649617"/>
    </source>
</evidence>
<feature type="compositionally biased region" description="Basic and acidic residues" evidence="2">
    <location>
        <begin position="307"/>
        <end position="317"/>
    </location>
</feature>
<feature type="coiled-coil region" evidence="1">
    <location>
        <begin position="446"/>
        <end position="475"/>
    </location>
</feature>
<dbReference type="EMBL" id="CAJNIZ010008750">
    <property type="protein sequence ID" value="CAE7271101.1"/>
    <property type="molecule type" value="Genomic_DNA"/>
</dbReference>
<gene>
    <name evidence="3" type="ORF">SPIL2461_LOCUS5962</name>
</gene>
<reference evidence="3" key="1">
    <citation type="submission" date="2021-02" db="EMBL/GenBank/DDBJ databases">
        <authorList>
            <person name="Dougan E. K."/>
            <person name="Rhodes N."/>
            <person name="Thang M."/>
            <person name="Chan C."/>
        </authorList>
    </citation>
    <scope>NUCLEOTIDE SEQUENCE</scope>
</reference>
<dbReference type="OrthoDB" id="420359at2759"/>
<proteinExistence type="predicted"/>
<dbReference type="Proteomes" id="UP000649617">
    <property type="component" value="Unassembled WGS sequence"/>
</dbReference>
<name>A0A812MJV9_SYMPI</name>
<evidence type="ECO:0000256" key="2">
    <source>
        <dbReference type="SAM" id="MobiDB-lite"/>
    </source>
</evidence>
<feature type="region of interest" description="Disordered" evidence="2">
    <location>
        <begin position="303"/>
        <end position="342"/>
    </location>
</feature>
<keyword evidence="4" id="KW-1185">Reference proteome</keyword>
<organism evidence="3 4">
    <name type="scientific">Symbiodinium pilosum</name>
    <name type="common">Dinoflagellate</name>
    <dbReference type="NCBI Taxonomy" id="2952"/>
    <lineage>
        <taxon>Eukaryota</taxon>
        <taxon>Sar</taxon>
        <taxon>Alveolata</taxon>
        <taxon>Dinophyceae</taxon>
        <taxon>Suessiales</taxon>
        <taxon>Symbiodiniaceae</taxon>
        <taxon>Symbiodinium</taxon>
    </lineage>
</organism>
<feature type="region of interest" description="Disordered" evidence="2">
    <location>
        <begin position="143"/>
        <end position="162"/>
    </location>
</feature>
<protein>
    <submittedName>
        <fullName evidence="3">Uncharacterized protein</fullName>
    </submittedName>
</protein>
<evidence type="ECO:0000256" key="1">
    <source>
        <dbReference type="SAM" id="Coils"/>
    </source>
</evidence>
<accession>A0A812MJV9</accession>
<sequence>MWYQAEAEVEKDPDSEAKEILDEIMADDGRAAAAVTKFSKDNPPTAKYKRKALINWTEYRRSFGVKVTRRDRTSDVPMTDVEFKIWATGTKGLSEEQADAWWKKLLDDPNTDRDYEGYAGALQLFIPNALRGRDRLRDQYIDNRQEEGSTRDKNPKPEHVQDLRDHVQRQEVSFADDFFKGNASSSMEMEKEIKPKPKEKPKKVNLERELPKFGTAMTKHLAGLTVDVKKALASANLAAEKMEKTDMSLSDRPSHMLTSTLQFRMQLAVRWLGDSDKVIVLGKQKPAAAVPAAATAAAATAVTDAEAETKEQPKDQPDAGADEATPKKQRTGDSAAVTSSPAPSEASLQIVFASADDDVLAAYKEKIRRQDMCTLLKNNPQKRPFDGEAKDFLSHVEMQSNMQLILEMEDADKFVEARDSWNRTVNLVKEFAKNLSRAATDVVGHIKSLETKCKIQKERADKEAQKKIVAKAREDAKTAADAIRATMEQSKSKPSFLDLPFDTLNIPKIKLYDGKVPEGASLDEPFILEKHDAQKLWCASKPVDKLLASYAISCKKAQDYKATGRGQQPMLDQQAASETTDLVSKILPPDAKFVDIAKVEGGEKFMKTVWCYSFAPGTSMMALPPNCAAFVKTQVFGHTTVILINVQSLLNYAESDPELQPAATAKSKDRLLEELSQWKLENVKKALTEESTEPSLEMRMAALGPNASLFVPVGWLTVELVPKDQSVVYGIRKSMFIDTKESKEAYKTLRELYQGDNRDVTRMNVILSSFES</sequence>
<dbReference type="AlphaFoldDB" id="A0A812MJV9"/>
<evidence type="ECO:0000313" key="3">
    <source>
        <dbReference type="EMBL" id="CAE7271101.1"/>
    </source>
</evidence>
<keyword evidence="1" id="KW-0175">Coiled coil</keyword>
<comment type="caution">
    <text evidence="3">The sequence shown here is derived from an EMBL/GenBank/DDBJ whole genome shotgun (WGS) entry which is preliminary data.</text>
</comment>